<feature type="compositionally biased region" description="Basic and acidic residues" evidence="1">
    <location>
        <begin position="34"/>
        <end position="43"/>
    </location>
</feature>
<evidence type="ECO:0000256" key="1">
    <source>
        <dbReference type="SAM" id="MobiDB-lite"/>
    </source>
</evidence>
<organism evidence="2">
    <name type="scientific">bioreactor metagenome</name>
    <dbReference type="NCBI Taxonomy" id="1076179"/>
    <lineage>
        <taxon>unclassified sequences</taxon>
        <taxon>metagenomes</taxon>
        <taxon>ecological metagenomes</taxon>
    </lineage>
</organism>
<protein>
    <submittedName>
        <fullName evidence="2">Uncharacterized protein</fullName>
    </submittedName>
</protein>
<accession>A0A645G449</accession>
<proteinExistence type="predicted"/>
<feature type="region of interest" description="Disordered" evidence="1">
    <location>
        <begin position="21"/>
        <end position="43"/>
    </location>
</feature>
<gene>
    <name evidence="2" type="ORF">SDC9_168069</name>
</gene>
<sequence>MANSQKTENKEVSHIRIEMANHGMRTTMEGNPEPQKRFKDSSESRGKRMIIYIYSIETASRLLQISPISCSHFFSIDHNNITVGRIIQIHVKIL</sequence>
<comment type="caution">
    <text evidence="2">The sequence shown here is derived from an EMBL/GenBank/DDBJ whole genome shotgun (WGS) entry which is preliminary data.</text>
</comment>
<evidence type="ECO:0000313" key="2">
    <source>
        <dbReference type="EMBL" id="MPN20690.1"/>
    </source>
</evidence>
<dbReference type="AlphaFoldDB" id="A0A645G449"/>
<name>A0A645G449_9ZZZZ</name>
<dbReference type="EMBL" id="VSSQ01068507">
    <property type="protein sequence ID" value="MPN20690.1"/>
    <property type="molecule type" value="Genomic_DNA"/>
</dbReference>
<reference evidence="2" key="1">
    <citation type="submission" date="2019-08" db="EMBL/GenBank/DDBJ databases">
        <authorList>
            <person name="Kucharzyk K."/>
            <person name="Murdoch R.W."/>
            <person name="Higgins S."/>
            <person name="Loffler F."/>
        </authorList>
    </citation>
    <scope>NUCLEOTIDE SEQUENCE</scope>
</reference>